<reference evidence="2" key="1">
    <citation type="submission" date="2021-11" db="EMBL/GenBank/DDBJ databases">
        <title>Cultivation dependent microbiological survey of springs from the worlds oldest radium mine currently devoted to the extraction of radon-saturated water.</title>
        <authorList>
            <person name="Kapinusova G."/>
            <person name="Smrhova T."/>
            <person name="Strejcek M."/>
            <person name="Suman J."/>
            <person name="Jani K."/>
            <person name="Pajer P."/>
            <person name="Uhlik O."/>
        </authorList>
    </citation>
    <scope>NUCLEOTIDE SEQUENCE [LARGE SCALE GENOMIC DNA]</scope>
    <source>
        <strain evidence="2">J379</strain>
    </source>
</reference>
<dbReference type="EMBL" id="CP088295">
    <property type="protein sequence ID" value="UUY02034.1"/>
    <property type="molecule type" value="Genomic_DNA"/>
</dbReference>
<organism evidence="1 2">
    <name type="scientific">Svornostia abyssi</name>
    <dbReference type="NCBI Taxonomy" id="2898438"/>
    <lineage>
        <taxon>Bacteria</taxon>
        <taxon>Bacillati</taxon>
        <taxon>Actinomycetota</taxon>
        <taxon>Thermoleophilia</taxon>
        <taxon>Solirubrobacterales</taxon>
        <taxon>Baekduiaceae</taxon>
        <taxon>Svornostia</taxon>
    </lineage>
</organism>
<dbReference type="Proteomes" id="UP001058860">
    <property type="component" value="Chromosome"/>
</dbReference>
<dbReference type="RefSeq" id="WP_353862573.1">
    <property type="nucleotide sequence ID" value="NZ_CP088295.1"/>
</dbReference>
<evidence type="ECO:0000313" key="2">
    <source>
        <dbReference type="Proteomes" id="UP001058860"/>
    </source>
</evidence>
<accession>A0ABY5PBI4</accession>
<keyword evidence="2" id="KW-1185">Reference proteome</keyword>
<protein>
    <submittedName>
        <fullName evidence="1">Uncharacterized protein</fullName>
    </submittedName>
</protein>
<name>A0ABY5PBI4_9ACTN</name>
<proteinExistence type="predicted"/>
<gene>
    <name evidence="1" type="ORF">LRS13_15070</name>
</gene>
<evidence type="ECO:0000313" key="1">
    <source>
        <dbReference type="EMBL" id="UUY02034.1"/>
    </source>
</evidence>
<sequence length="79" mass="8722">MAEMKNDVAEFTARLEGAAISYRVDNVRPGSTMFCIAVPGERWEVEFLEDGTSDIEIFRSDGTILGKEALDVLFSKFAG</sequence>